<comment type="caution">
    <text evidence="1">The sequence shown here is derived from an EMBL/GenBank/DDBJ whole genome shotgun (WGS) entry which is preliminary data.</text>
</comment>
<organism evidence="1 2">
    <name type="scientific">Stakelama marina</name>
    <dbReference type="NCBI Taxonomy" id="2826939"/>
    <lineage>
        <taxon>Bacteria</taxon>
        <taxon>Pseudomonadati</taxon>
        <taxon>Pseudomonadota</taxon>
        <taxon>Alphaproteobacteria</taxon>
        <taxon>Sphingomonadales</taxon>
        <taxon>Sphingomonadaceae</taxon>
        <taxon>Stakelama</taxon>
    </lineage>
</organism>
<reference evidence="1" key="1">
    <citation type="submission" date="2021-04" db="EMBL/GenBank/DDBJ databases">
        <title>Ouciella asimina sp. nov., isolated from the surface seawater in the hydrothermal field of Okinawa Trough.</title>
        <authorList>
            <person name="Shuang W."/>
        </authorList>
    </citation>
    <scope>NUCLEOTIDE SEQUENCE</scope>
    <source>
        <strain evidence="1">LXI357</strain>
    </source>
</reference>
<dbReference type="AlphaFoldDB" id="A0A8T4IGJ7"/>
<proteinExistence type="predicted"/>
<keyword evidence="2" id="KW-1185">Reference proteome</keyword>
<dbReference type="RefSeq" id="WP_284054995.1">
    <property type="nucleotide sequence ID" value="NZ_JAGRQC010000004.1"/>
</dbReference>
<dbReference type="Proteomes" id="UP000676996">
    <property type="component" value="Unassembled WGS sequence"/>
</dbReference>
<name>A0A8T4IGJ7_9SPHN</name>
<gene>
    <name evidence="1" type="ORF">J7S20_14675</name>
</gene>
<accession>A0A8T4IGJ7</accession>
<dbReference type="EMBL" id="JAGRQC010000004">
    <property type="protein sequence ID" value="MBR0553753.1"/>
    <property type="molecule type" value="Genomic_DNA"/>
</dbReference>
<evidence type="ECO:0000313" key="2">
    <source>
        <dbReference type="Proteomes" id="UP000676996"/>
    </source>
</evidence>
<evidence type="ECO:0000313" key="1">
    <source>
        <dbReference type="EMBL" id="MBR0553753.1"/>
    </source>
</evidence>
<protein>
    <submittedName>
        <fullName evidence="1">Uncharacterized protein</fullName>
    </submittedName>
</protein>
<sequence>MAAPRSQWRAGNVQTVVSLVAVRTDSRWFHEKLSPDADVYLLQRRVRFLNAHSKGQHTPFSLMVLTLGATAEQKARYAELVPGFWLARSTAGPAGIRE</sequence>